<dbReference type="Gene3D" id="1.10.150.240">
    <property type="entry name" value="Putative phosphatase, domain 2"/>
    <property type="match status" value="1"/>
</dbReference>
<dbReference type="Gene3D" id="3.40.50.1000">
    <property type="entry name" value="HAD superfamily/HAD-like"/>
    <property type="match status" value="1"/>
</dbReference>
<dbReference type="InterPro" id="IPR023198">
    <property type="entry name" value="PGP-like_dom2"/>
</dbReference>
<organism evidence="1">
    <name type="scientific">Methylophaga aminisulfidivorans</name>
    <dbReference type="NCBI Taxonomy" id="230105"/>
    <lineage>
        <taxon>Bacteria</taxon>
        <taxon>Pseudomonadati</taxon>
        <taxon>Pseudomonadota</taxon>
        <taxon>Gammaproteobacteria</taxon>
        <taxon>Thiotrichales</taxon>
        <taxon>Piscirickettsiaceae</taxon>
        <taxon>Methylophaga</taxon>
    </lineage>
</organism>
<dbReference type="EMBL" id="DRHY01000183">
    <property type="protein sequence ID" value="HEC74402.1"/>
    <property type="molecule type" value="Genomic_DNA"/>
</dbReference>
<dbReference type="GO" id="GO:0004713">
    <property type="term" value="F:protein tyrosine kinase activity"/>
    <property type="evidence" value="ECO:0007669"/>
    <property type="project" value="TreeGrafter"/>
</dbReference>
<keyword evidence="1" id="KW-0378">Hydrolase</keyword>
<dbReference type="GO" id="GO:0016787">
    <property type="term" value="F:hydrolase activity"/>
    <property type="evidence" value="ECO:0007669"/>
    <property type="project" value="UniProtKB-KW"/>
</dbReference>
<dbReference type="SFLD" id="SFLDG01129">
    <property type="entry name" value="C1.5:_HAD__Beta-PGM__Phosphata"/>
    <property type="match status" value="1"/>
</dbReference>
<dbReference type="GO" id="GO:0005829">
    <property type="term" value="C:cytosol"/>
    <property type="evidence" value="ECO:0007669"/>
    <property type="project" value="TreeGrafter"/>
</dbReference>
<accession>A0A7C1VQS4</accession>
<dbReference type="PANTHER" id="PTHR43434">
    <property type="entry name" value="PHOSPHOGLYCOLATE PHOSPHATASE"/>
    <property type="match status" value="1"/>
</dbReference>
<evidence type="ECO:0000313" key="1">
    <source>
        <dbReference type="EMBL" id="HEC74402.1"/>
    </source>
</evidence>
<proteinExistence type="predicted"/>
<dbReference type="PANTHER" id="PTHR43434:SF20">
    <property type="entry name" value="5'-NUCLEOTIDASE"/>
    <property type="match status" value="1"/>
</dbReference>
<dbReference type="InterPro" id="IPR050155">
    <property type="entry name" value="HAD-like_hydrolase_sf"/>
</dbReference>
<sequence length="215" mass="24362">MNIIFDLDGTLIDSSKGILQAVEMAFKYCKIEMQIPLNDELVGPPLTQLLIMLSGTENETVIAQLADEFKRSYDTEGYKETTIFDDIEFMLSELYQRGFKLFIATNKRKIPTEKILAFFGWSDFFEGVYALDACEQAINKSELISYVLKEHQLDTYSSIYVGDTIPDRLAATVNGLEFVMVSWGYEFKVDEGDHYVDSASQLLAYLNQAKSSALT</sequence>
<dbReference type="InterPro" id="IPR041492">
    <property type="entry name" value="HAD_2"/>
</dbReference>
<dbReference type="AlphaFoldDB" id="A0A7C1VQS4"/>
<protein>
    <submittedName>
        <fullName evidence="1">HAD family hydrolase</fullName>
    </submittedName>
</protein>
<name>A0A7C1VQS4_9GAMM</name>
<reference evidence="1" key="1">
    <citation type="journal article" date="2020" name="mSystems">
        <title>Genome- and Community-Level Interaction Insights into Carbon Utilization and Element Cycling Functions of Hydrothermarchaeota in Hydrothermal Sediment.</title>
        <authorList>
            <person name="Zhou Z."/>
            <person name="Liu Y."/>
            <person name="Xu W."/>
            <person name="Pan J."/>
            <person name="Luo Z.H."/>
            <person name="Li M."/>
        </authorList>
    </citation>
    <scope>NUCLEOTIDE SEQUENCE [LARGE SCALE GENOMIC DNA]</scope>
    <source>
        <strain evidence="1">HyVt-380</strain>
    </source>
</reference>
<dbReference type="Proteomes" id="UP000886384">
    <property type="component" value="Unassembled WGS sequence"/>
</dbReference>
<dbReference type="SFLD" id="SFLDS00003">
    <property type="entry name" value="Haloacid_Dehalogenase"/>
    <property type="match status" value="1"/>
</dbReference>
<dbReference type="SUPFAM" id="SSF56784">
    <property type="entry name" value="HAD-like"/>
    <property type="match status" value="1"/>
</dbReference>
<dbReference type="Pfam" id="PF13419">
    <property type="entry name" value="HAD_2"/>
    <property type="match status" value="1"/>
</dbReference>
<dbReference type="InterPro" id="IPR036412">
    <property type="entry name" value="HAD-like_sf"/>
</dbReference>
<gene>
    <name evidence="1" type="ORF">ENI26_08520</name>
</gene>
<dbReference type="InterPro" id="IPR023214">
    <property type="entry name" value="HAD_sf"/>
</dbReference>
<comment type="caution">
    <text evidence="1">The sequence shown here is derived from an EMBL/GenBank/DDBJ whole genome shotgun (WGS) entry which is preliminary data.</text>
</comment>